<evidence type="ECO:0000313" key="4">
    <source>
        <dbReference type="Proteomes" id="UP001185092"/>
    </source>
</evidence>
<evidence type="ECO:0000259" key="2">
    <source>
        <dbReference type="Pfam" id="PF13568"/>
    </source>
</evidence>
<dbReference type="Proteomes" id="UP001185092">
    <property type="component" value="Unassembled WGS sequence"/>
</dbReference>
<evidence type="ECO:0000256" key="1">
    <source>
        <dbReference type="SAM" id="SignalP"/>
    </source>
</evidence>
<reference evidence="3" key="1">
    <citation type="submission" date="2023-07" db="EMBL/GenBank/DDBJ databases">
        <title>Genomic Encyclopedia of Type Strains, Phase IV (KMG-IV): sequencing the most valuable type-strain genomes for metagenomic binning, comparative biology and taxonomic classification.</title>
        <authorList>
            <person name="Goeker M."/>
        </authorList>
    </citation>
    <scope>NUCLEOTIDE SEQUENCE</scope>
    <source>
        <strain evidence="3">DSM 26174</strain>
    </source>
</reference>
<sequence length="239" mass="26641">MKKLLCVLFCGIFMIWSHAGFGQAAILALIFGDKVASENFNLSLEIGGNLSYISDVPDGKIAFGVNFGLGANIKLSDKFYLVPQFQPLQPKGNRYKGSLQTGIAELDSLYQDKTVHRRLSYIDVPVYIYYRPIERWRFGIGPKVGFLTKAVDFYENGGNSLELDVKDQLSKTDFGVAVDVMFEVSNFRGGKGVNIHVNYYQGLVELEKGTSRRNGVLGVTLGFPFISDEQLEKNNAKKK</sequence>
<comment type="caution">
    <text evidence="3">The sequence shown here is derived from an EMBL/GenBank/DDBJ whole genome shotgun (WGS) entry which is preliminary data.</text>
</comment>
<dbReference type="Pfam" id="PF13568">
    <property type="entry name" value="OMP_b-brl_2"/>
    <property type="match status" value="1"/>
</dbReference>
<accession>A0AAE4BS21</accession>
<dbReference type="EMBL" id="JAVDQD010000002">
    <property type="protein sequence ID" value="MDR6238438.1"/>
    <property type="molecule type" value="Genomic_DNA"/>
</dbReference>
<organism evidence="3 4">
    <name type="scientific">Aureibacter tunicatorum</name>
    <dbReference type="NCBI Taxonomy" id="866807"/>
    <lineage>
        <taxon>Bacteria</taxon>
        <taxon>Pseudomonadati</taxon>
        <taxon>Bacteroidota</taxon>
        <taxon>Cytophagia</taxon>
        <taxon>Cytophagales</taxon>
        <taxon>Persicobacteraceae</taxon>
        <taxon>Aureibacter</taxon>
    </lineage>
</organism>
<feature type="signal peptide" evidence="1">
    <location>
        <begin position="1"/>
        <end position="19"/>
    </location>
</feature>
<dbReference type="RefSeq" id="WP_309937949.1">
    <property type="nucleotide sequence ID" value="NZ_AP025305.1"/>
</dbReference>
<proteinExistence type="predicted"/>
<keyword evidence="4" id="KW-1185">Reference proteome</keyword>
<name>A0AAE4BS21_9BACT</name>
<feature type="chain" id="PRO_5041962050" description="Outer membrane protein beta-barrel domain-containing protein" evidence="1">
    <location>
        <begin position="20"/>
        <end position="239"/>
    </location>
</feature>
<dbReference type="InterPro" id="IPR025665">
    <property type="entry name" value="Beta-barrel_OMP_2"/>
</dbReference>
<gene>
    <name evidence="3" type="ORF">HNQ88_001475</name>
</gene>
<feature type="domain" description="Outer membrane protein beta-barrel" evidence="2">
    <location>
        <begin position="39"/>
        <end position="203"/>
    </location>
</feature>
<protein>
    <recommendedName>
        <fullName evidence="2">Outer membrane protein beta-barrel domain-containing protein</fullName>
    </recommendedName>
</protein>
<evidence type="ECO:0000313" key="3">
    <source>
        <dbReference type="EMBL" id="MDR6238438.1"/>
    </source>
</evidence>
<keyword evidence="1" id="KW-0732">Signal</keyword>
<dbReference type="AlphaFoldDB" id="A0AAE4BS21"/>